<comment type="caution">
    <text evidence="2">The sequence shown here is derived from an EMBL/GenBank/DDBJ whole genome shotgun (WGS) entry which is preliminary data.</text>
</comment>
<sequence>MIYPTWILYCIIPSSPLSHFYLLVCMNLTILFFSNHCPLTFFYFCRSFVVLILVSNVTFIHIKQVQLKKYERIPYKLDSSLNEVDAREPQHLIRRSDLHMWVIKMYDFVSEKKIPNVGCMNLWLDRIVFPIISLHFCMVSIVSKVCHVTRATNKTISPQLAKKKSRKHFVSLKPQYHPGACKYDLKKYMIVLFQKLGFLAIHICTLDHVYRSLQKQKLANLRHFITGIAIDIMTGIIICTLHSLCVQYYALNMLCFPFVLSGLVNLYTSYSNSVWPLFCFSIGVLCSKKKCTQCICKWRKRKVTGPVNSKSKTIKMNDCKQTPRMIFFLLKKRERKRKMSCPPKKDHFNKIRIPIIKEFARLSWRKKGYIGWDATREEIRKRERKIGSASEREGARSGG</sequence>
<name>A0A0L6VLZ2_9BASI</name>
<feature type="transmembrane region" description="Helical" evidence="1">
    <location>
        <begin position="249"/>
        <end position="268"/>
    </location>
</feature>
<feature type="transmembrane region" description="Helical" evidence="1">
    <location>
        <begin position="7"/>
        <end position="34"/>
    </location>
</feature>
<accession>A0A0L6VLZ2</accession>
<proteinExistence type="predicted"/>
<protein>
    <submittedName>
        <fullName evidence="2">Uncharacterized protein</fullName>
    </submittedName>
</protein>
<dbReference type="AlphaFoldDB" id="A0A0L6VLZ2"/>
<keyword evidence="1" id="KW-0812">Transmembrane</keyword>
<evidence type="ECO:0000313" key="2">
    <source>
        <dbReference type="EMBL" id="KNZ61135.1"/>
    </source>
</evidence>
<reference evidence="2 3" key="1">
    <citation type="submission" date="2015-08" db="EMBL/GenBank/DDBJ databases">
        <title>Next Generation Sequencing and Analysis of the Genome of Puccinia sorghi L Schw, the Causal Agent of Maize Common Rust.</title>
        <authorList>
            <person name="Rochi L."/>
            <person name="Burguener G."/>
            <person name="Darino M."/>
            <person name="Turjanski A."/>
            <person name="Kreff E."/>
            <person name="Dieguez M.J."/>
            <person name="Sacco F."/>
        </authorList>
    </citation>
    <scope>NUCLEOTIDE SEQUENCE [LARGE SCALE GENOMIC DNA]</scope>
    <source>
        <strain evidence="2 3">RO10H11247</strain>
    </source>
</reference>
<dbReference type="Proteomes" id="UP000037035">
    <property type="component" value="Unassembled WGS sequence"/>
</dbReference>
<evidence type="ECO:0000256" key="1">
    <source>
        <dbReference type="SAM" id="Phobius"/>
    </source>
</evidence>
<keyword evidence="3" id="KW-1185">Reference proteome</keyword>
<evidence type="ECO:0000313" key="3">
    <source>
        <dbReference type="Proteomes" id="UP000037035"/>
    </source>
</evidence>
<keyword evidence="1" id="KW-1133">Transmembrane helix</keyword>
<feature type="transmembrane region" description="Helical" evidence="1">
    <location>
        <begin position="221"/>
        <end position="243"/>
    </location>
</feature>
<dbReference type="EMBL" id="LAVV01004976">
    <property type="protein sequence ID" value="KNZ61135.1"/>
    <property type="molecule type" value="Genomic_DNA"/>
</dbReference>
<organism evidence="2 3">
    <name type="scientific">Puccinia sorghi</name>
    <dbReference type="NCBI Taxonomy" id="27349"/>
    <lineage>
        <taxon>Eukaryota</taxon>
        <taxon>Fungi</taxon>
        <taxon>Dikarya</taxon>
        <taxon>Basidiomycota</taxon>
        <taxon>Pucciniomycotina</taxon>
        <taxon>Pucciniomycetes</taxon>
        <taxon>Pucciniales</taxon>
        <taxon>Pucciniaceae</taxon>
        <taxon>Puccinia</taxon>
    </lineage>
</organism>
<gene>
    <name evidence="2" type="ORF">VP01_1447g3</name>
</gene>
<feature type="transmembrane region" description="Helical" evidence="1">
    <location>
        <begin position="40"/>
        <end position="62"/>
    </location>
</feature>
<keyword evidence="1" id="KW-0472">Membrane</keyword>
<dbReference type="VEuPathDB" id="FungiDB:VP01_1447g3"/>